<dbReference type="Pfam" id="PF17159">
    <property type="entry name" value="MASE3"/>
    <property type="match status" value="1"/>
</dbReference>
<feature type="domain" description="PAS" evidence="5">
    <location>
        <begin position="285"/>
        <end position="355"/>
    </location>
</feature>
<dbReference type="GO" id="GO:0016301">
    <property type="term" value="F:kinase activity"/>
    <property type="evidence" value="ECO:0007669"/>
    <property type="project" value="UniProtKB-KW"/>
</dbReference>
<dbReference type="RefSeq" id="WP_099613109.1">
    <property type="nucleotide sequence ID" value="NZ_KZ319367.1"/>
</dbReference>
<dbReference type="CDD" id="cd01949">
    <property type="entry name" value="GGDEF"/>
    <property type="match status" value="1"/>
</dbReference>
<dbReference type="InterPro" id="IPR000160">
    <property type="entry name" value="GGDEF_dom"/>
</dbReference>
<feature type="transmembrane region" description="Helical" evidence="4">
    <location>
        <begin position="110"/>
        <end position="129"/>
    </location>
</feature>
<dbReference type="InterPro" id="IPR001633">
    <property type="entry name" value="EAL_dom"/>
</dbReference>
<evidence type="ECO:0000256" key="4">
    <source>
        <dbReference type="SAM" id="Phobius"/>
    </source>
</evidence>
<dbReference type="Pfam" id="PF00563">
    <property type="entry name" value="EAL"/>
    <property type="match status" value="1"/>
</dbReference>
<name>A0A2G1UQT7_9GAMM</name>
<feature type="transmembrane region" description="Helical" evidence="4">
    <location>
        <begin position="12"/>
        <end position="33"/>
    </location>
</feature>
<reference evidence="8 9" key="1">
    <citation type="submission" date="2017-09" db="EMBL/GenBank/DDBJ databases">
        <title>The draft genome sequences of Marinobacter sp. PWS21.</title>
        <authorList>
            <person name="Cao J."/>
        </authorList>
    </citation>
    <scope>NUCLEOTIDE SEQUENCE [LARGE SCALE GENOMIC DNA]</scope>
    <source>
        <strain evidence="8 9">PWS21</strain>
    </source>
</reference>
<dbReference type="CDD" id="cd00130">
    <property type="entry name" value="PAS"/>
    <property type="match status" value="1"/>
</dbReference>
<evidence type="ECO:0000256" key="1">
    <source>
        <dbReference type="ARBA" id="ARBA00012282"/>
    </source>
</evidence>
<dbReference type="InterPro" id="IPR000014">
    <property type="entry name" value="PAS"/>
</dbReference>
<keyword evidence="3" id="KW-0418">Kinase</keyword>
<dbReference type="InterPro" id="IPR013656">
    <property type="entry name" value="PAS_4"/>
</dbReference>
<dbReference type="SUPFAM" id="SSF55785">
    <property type="entry name" value="PYP-like sensor domain (PAS domain)"/>
    <property type="match status" value="1"/>
</dbReference>
<dbReference type="PROSITE" id="PS50883">
    <property type="entry name" value="EAL"/>
    <property type="match status" value="1"/>
</dbReference>
<evidence type="ECO:0000259" key="6">
    <source>
        <dbReference type="PROSITE" id="PS50883"/>
    </source>
</evidence>
<dbReference type="GO" id="GO:0071111">
    <property type="term" value="F:cyclic-guanylate-specific phosphodiesterase activity"/>
    <property type="evidence" value="ECO:0007669"/>
    <property type="project" value="UniProtKB-EC"/>
</dbReference>
<dbReference type="InterPro" id="IPR052155">
    <property type="entry name" value="Biofilm_reg_signaling"/>
</dbReference>
<dbReference type="Gene3D" id="3.30.450.20">
    <property type="entry name" value="PAS domain"/>
    <property type="match status" value="1"/>
</dbReference>
<keyword evidence="3" id="KW-0808">Transferase</keyword>
<dbReference type="InterPro" id="IPR035919">
    <property type="entry name" value="EAL_sf"/>
</dbReference>
<dbReference type="InterPro" id="IPR033425">
    <property type="entry name" value="MASE3"/>
</dbReference>
<comment type="caution">
    <text evidence="8">The sequence shown here is derived from an EMBL/GenBank/DDBJ whole genome shotgun (WGS) entry which is preliminary data.</text>
</comment>
<evidence type="ECO:0000313" key="9">
    <source>
        <dbReference type="Proteomes" id="UP000231409"/>
    </source>
</evidence>
<dbReference type="EC" id="3.1.4.52" evidence="1"/>
<accession>A0A2G1UQT7</accession>
<dbReference type="InterPro" id="IPR029787">
    <property type="entry name" value="Nucleotide_cyclase"/>
</dbReference>
<dbReference type="Proteomes" id="UP000231409">
    <property type="component" value="Unassembled WGS sequence"/>
</dbReference>
<dbReference type="SMART" id="SM00052">
    <property type="entry name" value="EAL"/>
    <property type="match status" value="1"/>
</dbReference>
<dbReference type="Gene3D" id="3.30.70.270">
    <property type="match status" value="1"/>
</dbReference>
<feature type="transmembrane region" description="Helical" evidence="4">
    <location>
        <begin position="71"/>
        <end position="90"/>
    </location>
</feature>
<dbReference type="CDD" id="cd01948">
    <property type="entry name" value="EAL"/>
    <property type="match status" value="1"/>
</dbReference>
<gene>
    <name evidence="8" type="ORF">CLH61_02500</name>
</gene>
<feature type="transmembrane region" description="Helical" evidence="4">
    <location>
        <begin position="39"/>
        <end position="59"/>
    </location>
</feature>
<protein>
    <recommendedName>
        <fullName evidence="1">cyclic-guanylate-specific phosphodiesterase</fullName>
        <ecNumber evidence="1">3.1.4.52</ecNumber>
    </recommendedName>
</protein>
<dbReference type="InterPro" id="IPR043128">
    <property type="entry name" value="Rev_trsase/Diguanyl_cyclase"/>
</dbReference>
<dbReference type="SMART" id="SM00267">
    <property type="entry name" value="GGDEF"/>
    <property type="match status" value="1"/>
</dbReference>
<evidence type="ECO:0000256" key="3">
    <source>
        <dbReference type="ARBA" id="ARBA00022777"/>
    </source>
</evidence>
<dbReference type="FunFam" id="3.20.20.450:FF:000001">
    <property type="entry name" value="Cyclic di-GMP phosphodiesterase yahA"/>
    <property type="match status" value="1"/>
</dbReference>
<evidence type="ECO:0000256" key="2">
    <source>
        <dbReference type="ARBA" id="ARBA00022636"/>
    </source>
</evidence>
<feature type="transmembrane region" description="Helical" evidence="4">
    <location>
        <begin position="170"/>
        <end position="191"/>
    </location>
</feature>
<dbReference type="NCBIfam" id="TIGR00254">
    <property type="entry name" value="GGDEF"/>
    <property type="match status" value="1"/>
</dbReference>
<dbReference type="EMBL" id="NTFH01000003">
    <property type="protein sequence ID" value="PHQ16858.1"/>
    <property type="molecule type" value="Genomic_DNA"/>
</dbReference>
<dbReference type="AlphaFoldDB" id="A0A2G1UQT7"/>
<dbReference type="Pfam" id="PF08448">
    <property type="entry name" value="PAS_4"/>
    <property type="match status" value="1"/>
</dbReference>
<dbReference type="SUPFAM" id="SSF55073">
    <property type="entry name" value="Nucleotide cyclase"/>
    <property type="match status" value="1"/>
</dbReference>
<dbReference type="NCBIfam" id="TIGR00229">
    <property type="entry name" value="sensory_box"/>
    <property type="match status" value="1"/>
</dbReference>
<dbReference type="Pfam" id="PF00990">
    <property type="entry name" value="GGDEF"/>
    <property type="match status" value="1"/>
</dbReference>
<proteinExistence type="predicted"/>
<keyword evidence="2" id="KW-0973">c-di-GMP</keyword>
<keyword evidence="4" id="KW-1133">Transmembrane helix</keyword>
<feature type="transmembrane region" description="Helical" evidence="4">
    <location>
        <begin position="136"/>
        <end position="158"/>
    </location>
</feature>
<dbReference type="PANTHER" id="PTHR44757">
    <property type="entry name" value="DIGUANYLATE CYCLASE DGCP"/>
    <property type="match status" value="1"/>
</dbReference>
<evidence type="ECO:0000259" key="7">
    <source>
        <dbReference type="PROSITE" id="PS50887"/>
    </source>
</evidence>
<dbReference type="SUPFAM" id="SSF141868">
    <property type="entry name" value="EAL domain-like"/>
    <property type="match status" value="1"/>
</dbReference>
<dbReference type="InterPro" id="IPR035965">
    <property type="entry name" value="PAS-like_dom_sf"/>
</dbReference>
<dbReference type="PANTHER" id="PTHR44757:SF2">
    <property type="entry name" value="BIOFILM ARCHITECTURE MAINTENANCE PROTEIN MBAA"/>
    <property type="match status" value="1"/>
</dbReference>
<keyword evidence="4" id="KW-0472">Membrane</keyword>
<dbReference type="Gene3D" id="3.20.20.450">
    <property type="entry name" value="EAL domain"/>
    <property type="match status" value="1"/>
</dbReference>
<organism evidence="8 9">
    <name type="scientific">Marinobacter profundi</name>
    <dbReference type="NCBI Taxonomy" id="2666256"/>
    <lineage>
        <taxon>Bacteria</taxon>
        <taxon>Pseudomonadati</taxon>
        <taxon>Pseudomonadota</taxon>
        <taxon>Gammaproteobacteria</taxon>
        <taxon>Pseudomonadales</taxon>
        <taxon>Marinobacteraceae</taxon>
        <taxon>Marinobacter</taxon>
    </lineage>
</organism>
<dbReference type="PROSITE" id="PS50887">
    <property type="entry name" value="GGDEF"/>
    <property type="match status" value="1"/>
</dbReference>
<evidence type="ECO:0000313" key="8">
    <source>
        <dbReference type="EMBL" id="PHQ16858.1"/>
    </source>
</evidence>
<sequence length="841" mass="92907">MQRVPQQPAQYDRLIALPHIAGLLVALAILHLVAHSNFLLFHTLVEMLRIVALTGLFALAWHTRHWSGNSFLGVAGTAAIAIAGLELLHTLSYKGLAIFPTADANLPTQLWIAFRGLEALAFLVAALWIRRAVHYGWALTGFGLLGLALLVLVFSGYFPDSFVEGSGLTRFKIIAEYLIALCFALTMILLFRRREQFAAPVHHLLQASLLFNVFATLAFTQYISVYGFANELGHYFLFLSAYLIYRGVLVTGVVSPFNLLFRNLKMHEEHLAELVSERTAQLEQSESLRQTFFQHSPAIILLTDADGRLTLANPAFEKLANRRQDQILGKTLHDVLSPELADTAARHVHESRQAGRPVTVTETVNIDGHSRIFETIHFPLPGLAASDSGRGIIATDVTEHRQAQARIEFLAHFNALTALPNRNHFEELVNNRLAQGRPAGQRQMLAYIDLDNFKDINDTFGHVMGDNLLREIAGRLKSAFHTQHSVIGHSAGDEFMIFLGPVQSEDEINREIRTLYDLFASPFEVSGQLLTITISVGVAVSPSDGEDFSVLFRNADTAMYAAKAEGRNTHRRFTQAMEQKALERQGLLAKLRGALGRGELYLNYQPQFDLATRQIVGAEALLRWCHPELGAISPERFIPIAEESGLIVEIGQWVILEACRQAAAWQRAGLPGITMAVNLSAIQFQRPDLCESVAGILATTGLPGQNLELELTESVLVGDVERVVNTIKTLKQQGIHLTVDDFGTGYSSLAYLQRFAVDKLKIDQSFVRNMATDESSSSVVRAIIRLAHSLGLKVVAEGVETAGQTEQLARLTCDEVQGYHFGKPMDAEEFTALLGSRTTPA</sequence>
<keyword evidence="9" id="KW-1185">Reference proteome</keyword>
<keyword evidence="4" id="KW-0812">Transmembrane</keyword>
<feature type="domain" description="EAL" evidence="6">
    <location>
        <begin position="584"/>
        <end position="838"/>
    </location>
</feature>
<feature type="transmembrane region" description="Helical" evidence="4">
    <location>
        <begin position="203"/>
        <end position="223"/>
    </location>
</feature>
<feature type="domain" description="GGDEF" evidence="7">
    <location>
        <begin position="441"/>
        <end position="575"/>
    </location>
</feature>
<dbReference type="PROSITE" id="PS50112">
    <property type="entry name" value="PAS"/>
    <property type="match status" value="1"/>
</dbReference>
<dbReference type="SMART" id="SM00091">
    <property type="entry name" value="PAS"/>
    <property type="match status" value="1"/>
</dbReference>
<evidence type="ECO:0000259" key="5">
    <source>
        <dbReference type="PROSITE" id="PS50112"/>
    </source>
</evidence>